<dbReference type="AlphaFoldDB" id="A0A336M220"/>
<dbReference type="GO" id="GO:0005634">
    <property type="term" value="C:nucleus"/>
    <property type="evidence" value="ECO:0007669"/>
    <property type="project" value="TreeGrafter"/>
</dbReference>
<dbReference type="InterPro" id="IPR027417">
    <property type="entry name" value="P-loop_NTPase"/>
</dbReference>
<feature type="compositionally biased region" description="Low complexity" evidence="4">
    <location>
        <begin position="218"/>
        <end position="235"/>
    </location>
</feature>
<feature type="region of interest" description="Disordered" evidence="4">
    <location>
        <begin position="117"/>
        <end position="241"/>
    </location>
</feature>
<dbReference type="SUPFAM" id="SSF52540">
    <property type="entry name" value="P-loop containing nucleoside triphosphate hydrolases"/>
    <property type="match status" value="2"/>
</dbReference>
<evidence type="ECO:0000313" key="6">
    <source>
        <dbReference type="EMBL" id="SSX23049.1"/>
    </source>
</evidence>
<sequence length="995" mass="109842">MMMKKTKPILHDPAIIPRVQQYLEENVDKTYVDVGAMAKELQNRWPEYARRKSIPFRQLVEQAYKTVLHSYGLDSNSSDNDDDDLEVMDPHEQESRSANNQMSDMMTNLYTNNKSANRLQVNNDNDPIDISSDDSEDEREKQQAPVSSSHGGKSVPGTSERSQSNTPVDTTQNIPNVPNGTSVTITKVPREPERDLQQSQQQQQQFSKKRRYDEVQASTSGVITSLQSSSSSNVSKAKKYKKEVVPKQSTVTFADVGGMDKTLKQLCELLMHIKHPEIYQHIGLPPPRGFLLHGPPGSGKTLLAHSIAGQLNIPLIEVPATELIAGVSGESEERIRDIFDQAAALTPCVLFIDEIDAISSNRVNAQKDMERRIVAQLLNSLDNLSQKPGGNQVLVIGATNRQDSLDPALRRVGRFDQEISLGIPDRDARCQILKILCKNLKLEEPFDFDRLASLTPGYVGADLLALATRAASTAVKRIFKDKEQELFNKDNPQKSGDQLMEVDDLLDSITKKDAKVNGNDSVVQILDDPEPEVQSSEVVSEQKPDEVKVSDIVAELAENIVESTKSDEKMDTDENIVASSVVAIEGEEPNKKDDVVMETPVTESQDEGVVGSSQSSITQKSESVAPDTNNEISVEVPPTEAKSEESATQKLKPTELTLTDLLSWLNNSTPPLTQDQLKAFCITMQDFIDALKLVQPSAKREGFITVPDVTWDDIGSLSDIREQLKLAILAPVKFPQRLKILGLSAPSGVLLCGPPGCGKTLLAKAVANEAGINFISVKGPELLNMYVGESERAVRQCFQRARNSAPCVIFFDEFDSLCPKRSESSENSAGMRVVNQLLTEMDGVEDRKGVFLMAATNRPDIVDPAVLRPGRFDKILYVGLPNEQDRVDILLALTKYGTKPPLSEDVNLKEVAVVTEGFTGADLAGLIRQAALYTLKSSITDFEQAEIAMKDDNQLKVSKDHIFAALKSVRPSVSDDDKKHYEKLRFKYGRETLDV</sequence>
<gene>
    <name evidence="6" type="primary">CSON008090</name>
</gene>
<keyword evidence="3" id="KW-0067">ATP-binding</keyword>
<dbReference type="OMA" id="DACITID"/>
<dbReference type="InterPro" id="IPR038100">
    <property type="entry name" value="NLV2_N_sf"/>
</dbReference>
<dbReference type="Gene3D" id="1.10.8.60">
    <property type="match status" value="2"/>
</dbReference>
<dbReference type="GO" id="GO:0003723">
    <property type="term" value="F:RNA binding"/>
    <property type="evidence" value="ECO:0007669"/>
    <property type="project" value="TreeGrafter"/>
</dbReference>
<dbReference type="SMART" id="SM00382">
    <property type="entry name" value="AAA"/>
    <property type="match status" value="2"/>
</dbReference>
<dbReference type="GO" id="GO:0005524">
    <property type="term" value="F:ATP binding"/>
    <property type="evidence" value="ECO:0007669"/>
    <property type="project" value="UniProtKB-KW"/>
</dbReference>
<dbReference type="PROSITE" id="PS00674">
    <property type="entry name" value="AAA"/>
    <property type="match status" value="2"/>
</dbReference>
<feature type="domain" description="AAA+ ATPase" evidence="5">
    <location>
        <begin position="745"/>
        <end position="882"/>
    </location>
</feature>
<evidence type="ECO:0000256" key="4">
    <source>
        <dbReference type="SAM" id="MobiDB-lite"/>
    </source>
</evidence>
<dbReference type="CDD" id="cd19530">
    <property type="entry name" value="RecA-like_NVL_r2-like"/>
    <property type="match status" value="1"/>
</dbReference>
<name>A0A336M220_CULSO</name>
<keyword evidence="2" id="KW-0547">Nucleotide-binding</keyword>
<accession>A0A336M220</accession>
<dbReference type="VEuPathDB" id="VectorBase:CSON008090"/>
<evidence type="ECO:0000256" key="1">
    <source>
        <dbReference type="ARBA" id="ARBA00006914"/>
    </source>
</evidence>
<comment type="similarity">
    <text evidence="1">Belongs to the AAA ATPase family.</text>
</comment>
<dbReference type="InterPro" id="IPR041569">
    <property type="entry name" value="AAA_lid_3"/>
</dbReference>
<feature type="domain" description="AAA+ ATPase" evidence="5">
    <location>
        <begin position="286"/>
        <end position="425"/>
    </location>
</feature>
<dbReference type="FunFam" id="3.40.50.300:FF:000149">
    <property type="entry name" value="Nuclear valosin-containing protein-like"/>
    <property type="match status" value="1"/>
</dbReference>
<feature type="region of interest" description="Disordered" evidence="4">
    <location>
        <begin position="580"/>
        <end position="650"/>
    </location>
</feature>
<evidence type="ECO:0000256" key="3">
    <source>
        <dbReference type="ARBA" id="ARBA00022840"/>
    </source>
</evidence>
<evidence type="ECO:0000256" key="2">
    <source>
        <dbReference type="ARBA" id="ARBA00022741"/>
    </source>
</evidence>
<dbReference type="Pfam" id="PF00004">
    <property type="entry name" value="AAA"/>
    <property type="match status" value="2"/>
</dbReference>
<evidence type="ECO:0000259" key="5">
    <source>
        <dbReference type="SMART" id="SM00382"/>
    </source>
</evidence>
<dbReference type="InterPro" id="IPR050168">
    <property type="entry name" value="AAA_ATPase_domain"/>
</dbReference>
<dbReference type="GO" id="GO:0016887">
    <property type="term" value="F:ATP hydrolysis activity"/>
    <property type="evidence" value="ECO:0007669"/>
    <property type="project" value="InterPro"/>
</dbReference>
<dbReference type="PANTHER" id="PTHR23077">
    <property type="entry name" value="AAA-FAMILY ATPASE"/>
    <property type="match status" value="1"/>
</dbReference>
<dbReference type="EMBL" id="UFQT01000305">
    <property type="protein sequence ID" value="SSX23049.1"/>
    <property type="molecule type" value="Genomic_DNA"/>
</dbReference>
<dbReference type="GO" id="GO:1990275">
    <property type="term" value="F:preribosome binding"/>
    <property type="evidence" value="ECO:0007669"/>
    <property type="project" value="TreeGrafter"/>
</dbReference>
<dbReference type="InterPro" id="IPR003959">
    <property type="entry name" value="ATPase_AAA_core"/>
</dbReference>
<feature type="region of interest" description="Disordered" evidence="4">
    <location>
        <begin position="72"/>
        <end position="101"/>
    </location>
</feature>
<feature type="compositionally biased region" description="Low complexity" evidence="4">
    <location>
        <begin position="612"/>
        <end position="623"/>
    </location>
</feature>
<feature type="compositionally biased region" description="Polar residues" evidence="4">
    <location>
        <begin position="144"/>
        <end position="185"/>
    </location>
</feature>
<dbReference type="Gene3D" id="3.40.50.300">
    <property type="entry name" value="P-loop containing nucleotide triphosphate hydrolases"/>
    <property type="match status" value="2"/>
</dbReference>
<dbReference type="GO" id="GO:0042254">
    <property type="term" value="P:ribosome biogenesis"/>
    <property type="evidence" value="ECO:0007669"/>
    <property type="project" value="TreeGrafter"/>
</dbReference>
<dbReference type="FunFam" id="3.40.50.300:FF:000600">
    <property type="entry name" value="Nuclear valosin-containing protein-like"/>
    <property type="match status" value="1"/>
</dbReference>
<protein>
    <submittedName>
        <fullName evidence="6">CSON008090 protein</fullName>
    </submittedName>
</protein>
<organism evidence="6">
    <name type="scientific">Culicoides sonorensis</name>
    <name type="common">Biting midge</name>
    <dbReference type="NCBI Taxonomy" id="179676"/>
    <lineage>
        <taxon>Eukaryota</taxon>
        <taxon>Metazoa</taxon>
        <taxon>Ecdysozoa</taxon>
        <taxon>Arthropoda</taxon>
        <taxon>Hexapoda</taxon>
        <taxon>Insecta</taxon>
        <taxon>Pterygota</taxon>
        <taxon>Neoptera</taxon>
        <taxon>Endopterygota</taxon>
        <taxon>Diptera</taxon>
        <taxon>Nematocera</taxon>
        <taxon>Chironomoidea</taxon>
        <taxon>Ceratopogonidae</taxon>
        <taxon>Ceratopogoninae</taxon>
        <taxon>Culicoides</taxon>
        <taxon>Monoculicoides</taxon>
    </lineage>
</organism>
<dbReference type="PANTHER" id="PTHR23077:SF171">
    <property type="entry name" value="NUCLEAR VALOSIN-CONTAINING PROTEIN-LIKE"/>
    <property type="match status" value="1"/>
</dbReference>
<dbReference type="InterPro" id="IPR003593">
    <property type="entry name" value="AAA+_ATPase"/>
</dbReference>
<dbReference type="Pfam" id="PF16725">
    <property type="entry name" value="Nucleolin_bd"/>
    <property type="match status" value="1"/>
</dbReference>
<reference evidence="6" key="1">
    <citation type="submission" date="2018-07" db="EMBL/GenBank/DDBJ databases">
        <authorList>
            <person name="Quirk P.G."/>
            <person name="Krulwich T.A."/>
        </authorList>
    </citation>
    <scope>NUCLEOTIDE SEQUENCE</scope>
</reference>
<proteinExistence type="inferred from homology"/>
<dbReference type="Pfam" id="PF17862">
    <property type="entry name" value="AAA_lid_3"/>
    <property type="match status" value="2"/>
</dbReference>
<dbReference type="InterPro" id="IPR031996">
    <property type="entry name" value="NVL2_nucleolin-bd"/>
</dbReference>
<dbReference type="Gene3D" id="1.10.10.2010">
    <property type="match status" value="1"/>
</dbReference>
<dbReference type="InterPro" id="IPR003960">
    <property type="entry name" value="ATPase_AAA_CS"/>
</dbReference>